<gene>
    <name evidence="1" type="ORF">LSAA_9622</name>
</gene>
<organism evidence="1 2">
    <name type="scientific">Lepeophtheirus salmonis</name>
    <name type="common">Salmon louse</name>
    <name type="synonym">Caligus salmonis</name>
    <dbReference type="NCBI Taxonomy" id="72036"/>
    <lineage>
        <taxon>Eukaryota</taxon>
        <taxon>Metazoa</taxon>
        <taxon>Ecdysozoa</taxon>
        <taxon>Arthropoda</taxon>
        <taxon>Crustacea</taxon>
        <taxon>Multicrustacea</taxon>
        <taxon>Hexanauplia</taxon>
        <taxon>Copepoda</taxon>
        <taxon>Siphonostomatoida</taxon>
        <taxon>Caligidae</taxon>
        <taxon>Lepeophtheirus</taxon>
    </lineage>
</organism>
<accession>A0A7R8D080</accession>
<evidence type="ECO:0000313" key="1">
    <source>
        <dbReference type="EMBL" id="CAF2956780.1"/>
    </source>
</evidence>
<dbReference type="Proteomes" id="UP000675881">
    <property type="component" value="Chromosome 5"/>
</dbReference>
<dbReference type="AlphaFoldDB" id="A0A7R8D080"/>
<protein>
    <submittedName>
        <fullName evidence="1">(salmon louse) hypothetical protein</fullName>
    </submittedName>
</protein>
<evidence type="ECO:0000313" key="2">
    <source>
        <dbReference type="Proteomes" id="UP000675881"/>
    </source>
</evidence>
<name>A0A7R8D080_LEPSM</name>
<dbReference type="EMBL" id="HG994584">
    <property type="protein sequence ID" value="CAF2956780.1"/>
    <property type="molecule type" value="Genomic_DNA"/>
</dbReference>
<keyword evidence="2" id="KW-1185">Reference proteome</keyword>
<sequence>MVVSSSVISRRDYRSGTANFDLDFLIYPGSLCRSPRTCKARSWSSPCNARNHQFPVEGCHDTRCYTLSPSKNMNKMRNLGLLCLVSLMIIVLIEARGLGSGKQDEGVIMSPPEFDQAMKYLFNFDRYYADVGYPRERREGVASALKKLSQIRHHYSDAGRPRYELPFNPREEKRQEGEKKPIGRFLALQGLDNRLSHMSRPRFGKRGGDGYLEPYYNIGSV</sequence>
<reference evidence="1" key="1">
    <citation type="submission" date="2021-02" db="EMBL/GenBank/DDBJ databases">
        <authorList>
            <person name="Bekaert M."/>
        </authorList>
    </citation>
    <scope>NUCLEOTIDE SEQUENCE</scope>
    <source>
        <strain evidence="1">IoA-00</strain>
    </source>
</reference>
<proteinExistence type="predicted"/>